<evidence type="ECO:0000256" key="6">
    <source>
        <dbReference type="RuleBase" id="RU362030"/>
    </source>
</evidence>
<proteinExistence type="inferred from homology"/>
<dbReference type="Pfam" id="PF04072">
    <property type="entry name" value="LCM"/>
    <property type="match status" value="1"/>
</dbReference>
<dbReference type="InterPro" id="IPR007213">
    <property type="entry name" value="Ppm1/Ppm2/Tcmp"/>
</dbReference>
<dbReference type="InterPro" id="IPR011610">
    <property type="entry name" value="SAM_mthyl_Trfase_ML2640-like"/>
</dbReference>
<dbReference type="GO" id="GO:0032259">
    <property type="term" value="P:methylation"/>
    <property type="evidence" value="ECO:0007669"/>
    <property type="project" value="UniProtKB-KW"/>
</dbReference>
<dbReference type="AlphaFoldDB" id="A0A918GXQ0"/>
<keyword evidence="4" id="KW-0808">Transferase</keyword>
<dbReference type="PANTHER" id="PTHR43619:SF2">
    <property type="entry name" value="S-ADENOSYL-L-METHIONINE-DEPENDENT METHYLTRANSFERASES SUPERFAMILY PROTEIN"/>
    <property type="match status" value="1"/>
</dbReference>
<name>A0A918GXQ0_9ACTN</name>
<protein>
    <recommendedName>
        <fullName evidence="6">S-adenosyl-L-methionine-dependent methyltransferase</fullName>
        <ecNumber evidence="6">2.1.1.-</ecNumber>
    </recommendedName>
</protein>
<evidence type="ECO:0000256" key="4">
    <source>
        <dbReference type="ARBA" id="ARBA00022679"/>
    </source>
</evidence>
<evidence type="ECO:0000256" key="2">
    <source>
        <dbReference type="ARBA" id="ARBA00008138"/>
    </source>
</evidence>
<sequence length="288" mass="31076">MSDNDNQDAETPSGPLAGVSQTALWTARMRAQEAAKDAPCVEDPWAARFLTAAGETTRPPGSGLLQDVLPDWIAVRTRFFDDFLLAATGAGCRQVVILGAGLDARAHRLDWPDGVRVFEVDLAPVHAFKAAALAGARPERAERVAVPADLLGPWDLALKDAGHDPAAPTAWLCEGLLFYLEPEQVAGVVETVGGLSAPGSRIGAECLNAAAAESAFMGPWLEALSASGTPWRWQLPADWETWWARYGWTARAADLFELPYAVERFSAYRQFLEGSDNESMRLITGVRS</sequence>
<evidence type="ECO:0000256" key="1">
    <source>
        <dbReference type="ARBA" id="ARBA00003907"/>
    </source>
</evidence>
<dbReference type="Gene3D" id="3.40.50.150">
    <property type="entry name" value="Vaccinia Virus protein VP39"/>
    <property type="match status" value="1"/>
</dbReference>
<keyword evidence="3 6" id="KW-0489">Methyltransferase</keyword>
<comment type="caution">
    <text evidence="7">The sequence shown here is derived from an EMBL/GenBank/DDBJ whole genome shotgun (WGS) entry which is preliminary data.</text>
</comment>
<dbReference type="InterPro" id="IPR029063">
    <property type="entry name" value="SAM-dependent_MTases_sf"/>
</dbReference>
<reference evidence="7" key="2">
    <citation type="submission" date="2020-09" db="EMBL/GenBank/DDBJ databases">
        <authorList>
            <person name="Sun Q."/>
            <person name="Ohkuma M."/>
        </authorList>
    </citation>
    <scope>NUCLEOTIDE SEQUENCE</scope>
    <source>
        <strain evidence="7">JCM 3172</strain>
    </source>
</reference>
<evidence type="ECO:0000313" key="8">
    <source>
        <dbReference type="Proteomes" id="UP000619486"/>
    </source>
</evidence>
<evidence type="ECO:0000313" key="7">
    <source>
        <dbReference type="EMBL" id="GGT18335.1"/>
    </source>
</evidence>
<keyword evidence="8" id="KW-1185">Reference proteome</keyword>
<evidence type="ECO:0000256" key="5">
    <source>
        <dbReference type="ARBA" id="ARBA00022691"/>
    </source>
</evidence>
<dbReference type="SUPFAM" id="SSF53335">
    <property type="entry name" value="S-adenosyl-L-methionine-dependent methyltransferases"/>
    <property type="match status" value="1"/>
</dbReference>
<evidence type="ECO:0000256" key="3">
    <source>
        <dbReference type="ARBA" id="ARBA00022603"/>
    </source>
</evidence>
<comment type="function">
    <text evidence="1 6">Exhibits S-adenosyl-L-methionine-dependent methyltransferase activity.</text>
</comment>
<keyword evidence="5 6" id="KW-0949">S-adenosyl-L-methionine</keyword>
<organism evidence="7 8">
    <name type="scientific">Streptomyces purpureus</name>
    <dbReference type="NCBI Taxonomy" id="1951"/>
    <lineage>
        <taxon>Bacteria</taxon>
        <taxon>Bacillati</taxon>
        <taxon>Actinomycetota</taxon>
        <taxon>Actinomycetes</taxon>
        <taxon>Kitasatosporales</taxon>
        <taxon>Streptomycetaceae</taxon>
        <taxon>Streptomyces</taxon>
    </lineage>
</organism>
<dbReference type="EC" id="2.1.1.-" evidence="6"/>
<dbReference type="EMBL" id="BMQQ01000002">
    <property type="protein sequence ID" value="GGT18335.1"/>
    <property type="molecule type" value="Genomic_DNA"/>
</dbReference>
<dbReference type="NCBIfam" id="TIGR00027">
    <property type="entry name" value="mthyl_TIGR00027"/>
    <property type="match status" value="1"/>
</dbReference>
<dbReference type="RefSeq" id="WP_019890224.1">
    <property type="nucleotide sequence ID" value="NZ_BMQQ01000002.1"/>
</dbReference>
<dbReference type="PANTHER" id="PTHR43619">
    <property type="entry name" value="S-ADENOSYL-L-METHIONINE-DEPENDENT METHYLTRANSFERASE YKTD-RELATED"/>
    <property type="match status" value="1"/>
</dbReference>
<comment type="similarity">
    <text evidence="2 6">Belongs to the UPF0677 family.</text>
</comment>
<dbReference type="Proteomes" id="UP000619486">
    <property type="component" value="Unassembled WGS sequence"/>
</dbReference>
<accession>A0A918GXQ0</accession>
<dbReference type="GO" id="GO:0008168">
    <property type="term" value="F:methyltransferase activity"/>
    <property type="evidence" value="ECO:0007669"/>
    <property type="project" value="UniProtKB-UniRule"/>
</dbReference>
<reference evidence="7" key="1">
    <citation type="journal article" date="2014" name="Int. J. Syst. Evol. Microbiol.">
        <title>Complete genome sequence of Corynebacterium casei LMG S-19264T (=DSM 44701T), isolated from a smear-ripened cheese.</title>
        <authorList>
            <consortium name="US DOE Joint Genome Institute (JGI-PGF)"/>
            <person name="Walter F."/>
            <person name="Albersmeier A."/>
            <person name="Kalinowski J."/>
            <person name="Ruckert C."/>
        </authorList>
    </citation>
    <scope>NUCLEOTIDE SEQUENCE</scope>
    <source>
        <strain evidence="7">JCM 3172</strain>
    </source>
</reference>
<gene>
    <name evidence="7" type="ORF">GCM10014713_09000</name>
</gene>